<dbReference type="EMBL" id="CP023154">
    <property type="protein sequence ID" value="QEK78944.1"/>
    <property type="molecule type" value="Genomic_DNA"/>
</dbReference>
<accession>A0A5C0XSW5</accession>
<gene>
    <name evidence="1" type="ORF">PFDSM3638_06510</name>
</gene>
<dbReference type="AlphaFoldDB" id="A0A5C0XSW5"/>
<dbReference type="Proteomes" id="UP000324354">
    <property type="component" value="Chromosome"/>
</dbReference>
<sequence>MRKGFIFTLDALLALLLTTVVVAGTFSLLRTEREVYSSYLVSQYQHTAENVLIVLRTAPLNQLVSSEIILKWSESGILDSEIVSPDMSPLDIVATYWATDPIFPEKDLKHKAEIILGYILNQTLKGYNYELLINNYTSPYLRRVGSNYSKAPYVSEATLLMSGYAYNQTPRGYMARAYLTRATSVREDLFGFMRVLAEAWAGIEWKNTLHIWSNELYVNATIYLPIDSKILEADGNFVKRSDEKMEVYINGNRVSLTSGAPNAPDIKDYLVPGDNVIEFKFYNSSSYWEMGIGSGTTIYVKYLSSIPYVEDPGVIKIYDVTSQYTGFIYLLENFVPGDIESINMKFKVKGAQVVRLYYGLGENLWLISEKYVDPASIETVEFTDDEIREGLSRIGVSYSNLSKMVFDFVLAVDAKYDENIGRFLYGGGYYFIWYNGEYYPITCPDCGGVRTRRLYGYPDSIIEIKYTPKILRTPYSIPVSIKVGYSDIKYSDYTGWDCGTDTYKSLSFKYTLPPYAEPWYVDLWVGYCFASSTTQRLIENRYEFYSGPNGVYSLRIAYTRLNEQYMMIPNQENTFTATLDVGVDEGGTSYRKGATRGVVKYFLNAYAGYGKVFPKYIREGCGGYNITYHWTDGINVYEDTITAGEEPYCQLSAEELLEGSKQYAVDDAIIRLFKNLGGYGTRDSPITVKLPENVNIEFASMGEIPGLFEPIQITLRVWRES</sequence>
<organism evidence="1 2">
    <name type="scientific">Pyrococcus furiosus (strain ATCC 43587 / DSM 3638 / JCM 8422 / Vc1)</name>
    <dbReference type="NCBI Taxonomy" id="186497"/>
    <lineage>
        <taxon>Archaea</taxon>
        <taxon>Methanobacteriati</taxon>
        <taxon>Methanobacteriota</taxon>
        <taxon>Thermococci</taxon>
        <taxon>Thermococcales</taxon>
        <taxon>Thermococcaceae</taxon>
        <taxon>Pyrococcus</taxon>
    </lineage>
</organism>
<reference evidence="1 2" key="1">
    <citation type="submission" date="2017-08" db="EMBL/GenBank/DDBJ databases">
        <title>Resequencing and Reannotation of the genome of Pyrococcus furiosus type strain DSM3638.</title>
        <authorList>
            <person name="Reichelt R.M."/>
            <person name="Bunk B."/>
        </authorList>
    </citation>
    <scope>NUCLEOTIDE SEQUENCE [LARGE SCALE GENOMIC DNA]</scope>
    <source>
        <strain evidence="1 2">DSM 3638</strain>
    </source>
</reference>
<proteinExistence type="predicted"/>
<dbReference type="GeneID" id="13301904"/>
<name>A0A5C0XSW5_PYRFU</name>
<protein>
    <submittedName>
        <fullName evidence="1">Uncharacterized protein</fullName>
    </submittedName>
</protein>
<dbReference type="RefSeq" id="WP_014835379.1">
    <property type="nucleotide sequence ID" value="NZ_CP023154.1"/>
</dbReference>
<evidence type="ECO:0000313" key="1">
    <source>
        <dbReference type="EMBL" id="QEK78944.1"/>
    </source>
</evidence>
<evidence type="ECO:0000313" key="2">
    <source>
        <dbReference type="Proteomes" id="UP000324354"/>
    </source>
</evidence>
<dbReference type="GeneID" id="41713109"/>